<evidence type="ECO:0000313" key="3">
    <source>
        <dbReference type="Proteomes" id="UP001230289"/>
    </source>
</evidence>
<comment type="caution">
    <text evidence="2">The sequence shown here is derived from an EMBL/GenBank/DDBJ whole genome shotgun (WGS) entry which is preliminary data.</text>
</comment>
<proteinExistence type="predicted"/>
<reference evidence="2 3" key="1">
    <citation type="submission" date="2023-08" db="EMBL/GenBank/DDBJ databases">
        <title>Microbacterium sp. nov., isolated from a waste landfill.</title>
        <authorList>
            <person name="Wen W."/>
        </authorList>
    </citation>
    <scope>NUCLEOTIDE SEQUENCE [LARGE SCALE GENOMIC DNA]</scope>
    <source>
        <strain evidence="2 3">ASV81</strain>
    </source>
</reference>
<dbReference type="EMBL" id="JAVFCB010000008">
    <property type="protein sequence ID" value="MDQ4215133.1"/>
    <property type="molecule type" value="Genomic_DNA"/>
</dbReference>
<dbReference type="RefSeq" id="WP_308490085.1">
    <property type="nucleotide sequence ID" value="NZ_JAVFCB010000008.1"/>
</dbReference>
<dbReference type="Pfam" id="PF17128">
    <property type="entry name" value="DUF5107"/>
    <property type="match status" value="1"/>
</dbReference>
<evidence type="ECO:0000259" key="1">
    <source>
        <dbReference type="Pfam" id="PF17128"/>
    </source>
</evidence>
<dbReference type="Gene3D" id="1.25.40.10">
    <property type="entry name" value="Tetratricopeptide repeat domain"/>
    <property type="match status" value="1"/>
</dbReference>
<dbReference type="InterPro" id="IPR011990">
    <property type="entry name" value="TPR-like_helical_dom_sf"/>
</dbReference>
<protein>
    <submittedName>
        <fullName evidence="2">DUF5107 domain-containing protein</fullName>
    </submittedName>
</protein>
<feature type="domain" description="DUF5107" evidence="1">
    <location>
        <begin position="54"/>
        <end position="335"/>
    </location>
</feature>
<dbReference type="InterPro" id="IPR033396">
    <property type="entry name" value="DUF5107"/>
</dbReference>
<evidence type="ECO:0000313" key="2">
    <source>
        <dbReference type="EMBL" id="MDQ4215133.1"/>
    </source>
</evidence>
<dbReference type="Proteomes" id="UP001230289">
    <property type="component" value="Unassembled WGS sequence"/>
</dbReference>
<dbReference type="SUPFAM" id="SSF48452">
    <property type="entry name" value="TPR-like"/>
    <property type="match status" value="1"/>
</dbReference>
<organism evidence="2 3">
    <name type="scientific">Microbacterium capsulatum</name>
    <dbReference type="NCBI Taxonomy" id="3041921"/>
    <lineage>
        <taxon>Bacteria</taxon>
        <taxon>Bacillati</taxon>
        <taxon>Actinomycetota</taxon>
        <taxon>Actinomycetes</taxon>
        <taxon>Micrococcales</taxon>
        <taxon>Microbacteriaceae</taxon>
        <taxon>Microbacterium</taxon>
    </lineage>
</organism>
<accession>A0ABU0XKM7</accession>
<keyword evidence="3" id="KW-1185">Reference proteome</keyword>
<sequence length="649" mass="69731">MSATLTVTDVVLPSAPVGAPNPLPAVAAMPQAPYEASTDGLPAELAANIRYGQVSSIHPYLLQDGYSRERTPAPMRVAVLENEHLRAEFALDLGGRLVRLLDKATGRDLVYRNAILQPANLALRNAWFSGGAEWNIGMRGHWPLTCDPLYAAEITGDDGEPILRMWEYERVRGLILQIDATLDADSPALHVRVRVRNPRALETGMYWWTNIAVAQDEGSRVFAPATHAYMTGYDGRLVRADLSEADPRHPATAPAAADWFFDLEARRDPSLRPWIAAIGSDGSGLAHISTAPLLGRKLFVWGATTGGRRWCDWLGGETGAYFEIQAGLATTQYEHLRMPGGATWEWTETFLPLQVTDPRVDAPWSEATAAVGEHVARAADAIGSAGIARLEAAAEVEPGELLSEGSPWGALEQELAERSGAPFTTLPGVRFSRTGAEGAYWAALLDGEPAAQGADPNAAPASYVVGGDWERVLAEAPASWLTHYHRAVAAHAHGDHGTAISHYEASLRQARSPWALRGLGLALRASDGGTAAQAEGIVRLAEARELASGLAPLALELAEALLADGRAGEARTLVETLPAALSAHGRFRLVAIRAALADGDPATAGRILEERFDVPDLREGELSMSALWHEAFPDRPVPAWYDFEMGMEV</sequence>
<gene>
    <name evidence="2" type="ORF">RBR11_14515</name>
</gene>
<name>A0ABU0XKM7_9MICO</name>